<dbReference type="SMART" id="SM00164">
    <property type="entry name" value="TBC"/>
    <property type="match status" value="1"/>
</dbReference>
<keyword evidence="1" id="KW-0812">Transmembrane</keyword>
<evidence type="ECO:0000256" key="1">
    <source>
        <dbReference type="SAM" id="Phobius"/>
    </source>
</evidence>
<keyword evidence="4" id="KW-1185">Reference proteome</keyword>
<reference evidence="3" key="1">
    <citation type="submission" date="2022-01" db="EMBL/GenBank/DDBJ databases">
        <authorList>
            <person name="King R."/>
        </authorList>
    </citation>
    <scope>NUCLEOTIDE SEQUENCE</scope>
</reference>
<protein>
    <recommendedName>
        <fullName evidence="2">Rab-GAP TBC domain-containing protein</fullName>
    </recommendedName>
</protein>
<sequence>MEETKEKSIHLMGVKICEDLKKSPYHARLFEDIQKLVITPSVKSDDFKNSLLKAMQDNGLESDLKNSIYRYIKSKKKETNTYDSFFRKCQIHWDKRIHKSLNSMCNELGISLAKPRTTNEREELLAKWTELSNYEVDIHKYRPVYAPKDFLDVLMNLKGPTDDKNSSGGEWQFTQLPLKVKNLAELRSFYSELSRGDQILTASNALTMPQAFTIFEEERINLGEKVLSRNYAPLAQEFLKKGCPRCLRARIWSLLLGSEVKQYEYKYFETLKEHVLQYDLMIDKLIIKDITLTASNDDQYFVFEDVLYQVMLCFSRDSEILKNLPSQPAFMQVLIKGKQPPIHLDGATNGGSTIVFPPSGVIPFHGFSMYAAPFCYIYDDPVELYYAFRAFYLRYWHRLHRVCASSQGIVSLCLQFEKLLQCFDPLLWNHFRKCRIAPLRLVIKWIMRAFSGHLPPEQLLSLWDLILAYDSLEIIPLLAVIIIIFRKDNLLKVTTLQNVEAVLADLSTIAVVPLLQMALIKE</sequence>
<organism evidence="3 4">
    <name type="scientific">Psylliodes chrysocephalus</name>
    <dbReference type="NCBI Taxonomy" id="3402493"/>
    <lineage>
        <taxon>Eukaryota</taxon>
        <taxon>Metazoa</taxon>
        <taxon>Ecdysozoa</taxon>
        <taxon>Arthropoda</taxon>
        <taxon>Hexapoda</taxon>
        <taxon>Insecta</taxon>
        <taxon>Pterygota</taxon>
        <taxon>Neoptera</taxon>
        <taxon>Endopterygota</taxon>
        <taxon>Coleoptera</taxon>
        <taxon>Polyphaga</taxon>
        <taxon>Cucujiformia</taxon>
        <taxon>Chrysomeloidea</taxon>
        <taxon>Chrysomelidae</taxon>
        <taxon>Galerucinae</taxon>
        <taxon>Alticini</taxon>
        <taxon>Psylliodes</taxon>
    </lineage>
</organism>
<dbReference type="InterPro" id="IPR035969">
    <property type="entry name" value="Rab-GAP_TBC_sf"/>
</dbReference>
<dbReference type="PROSITE" id="PS50086">
    <property type="entry name" value="TBC_RABGAP"/>
    <property type="match status" value="1"/>
</dbReference>
<gene>
    <name evidence="3" type="ORF">PSYICH_LOCUS6691</name>
</gene>
<dbReference type="PANTHER" id="PTHR16110:SF1">
    <property type="entry name" value="TBC1 DOMAIN FAMILY MEMBER 19"/>
    <property type="match status" value="1"/>
</dbReference>
<dbReference type="Gene3D" id="1.10.472.80">
    <property type="entry name" value="Ypt/Rab-GAP domain of gyp1p, domain 3"/>
    <property type="match status" value="1"/>
</dbReference>
<name>A0A9P0CV95_9CUCU</name>
<evidence type="ECO:0000259" key="2">
    <source>
        <dbReference type="PROSITE" id="PS50086"/>
    </source>
</evidence>
<dbReference type="PANTHER" id="PTHR16110">
    <property type="entry name" value="TBC1 DOMAIN FAMILY MEMBER 19"/>
    <property type="match status" value="1"/>
</dbReference>
<dbReference type="EMBL" id="OV651814">
    <property type="protein sequence ID" value="CAH1105609.1"/>
    <property type="molecule type" value="Genomic_DNA"/>
</dbReference>
<dbReference type="Pfam" id="PF00566">
    <property type="entry name" value="RabGAP-TBC"/>
    <property type="match status" value="1"/>
</dbReference>
<dbReference type="Proteomes" id="UP001153636">
    <property type="component" value="Chromosome 2"/>
</dbReference>
<dbReference type="OrthoDB" id="10249775at2759"/>
<dbReference type="InterPro" id="IPR042507">
    <property type="entry name" value="TBC1D19"/>
</dbReference>
<evidence type="ECO:0000313" key="3">
    <source>
        <dbReference type="EMBL" id="CAH1105609.1"/>
    </source>
</evidence>
<dbReference type="AlphaFoldDB" id="A0A9P0CV95"/>
<dbReference type="InterPro" id="IPR000195">
    <property type="entry name" value="Rab-GAP-TBC_dom"/>
</dbReference>
<dbReference type="SUPFAM" id="SSF47923">
    <property type="entry name" value="Ypt/Rab-GAP domain of gyp1p"/>
    <property type="match status" value="1"/>
</dbReference>
<accession>A0A9P0CV95</accession>
<proteinExistence type="predicted"/>
<evidence type="ECO:0000313" key="4">
    <source>
        <dbReference type="Proteomes" id="UP001153636"/>
    </source>
</evidence>
<feature type="domain" description="Rab-GAP TBC" evidence="2">
    <location>
        <begin position="242"/>
        <end position="470"/>
    </location>
</feature>
<feature type="transmembrane region" description="Helical" evidence="1">
    <location>
        <begin position="462"/>
        <end position="485"/>
    </location>
</feature>
<keyword evidence="1" id="KW-0472">Membrane</keyword>
<keyword evidence="1" id="KW-1133">Transmembrane helix</keyword>